<feature type="compositionally biased region" description="Acidic residues" evidence="1">
    <location>
        <begin position="130"/>
        <end position="145"/>
    </location>
</feature>
<reference evidence="5" key="1">
    <citation type="submission" date="2017-02" db="UniProtKB">
        <authorList>
            <consortium name="WormBaseParasite"/>
        </authorList>
    </citation>
    <scope>IDENTIFICATION</scope>
</reference>
<dbReference type="Proteomes" id="UP000282613">
    <property type="component" value="Unassembled WGS sequence"/>
</dbReference>
<feature type="compositionally biased region" description="Basic and acidic residues" evidence="1">
    <location>
        <begin position="55"/>
        <end position="81"/>
    </location>
</feature>
<dbReference type="AlphaFoldDB" id="A0A0R3WG77"/>
<feature type="transmembrane region" description="Helical" evidence="2">
    <location>
        <begin position="20"/>
        <end position="40"/>
    </location>
</feature>
<evidence type="ECO:0000313" key="5">
    <source>
        <dbReference type="WBParaSite" id="TASK_0000987001-mRNA-1"/>
    </source>
</evidence>
<dbReference type="EMBL" id="UYRS01019625">
    <property type="protein sequence ID" value="VDK46237.1"/>
    <property type="molecule type" value="Genomic_DNA"/>
</dbReference>
<keyword evidence="2" id="KW-1133">Transmembrane helix</keyword>
<evidence type="ECO:0000313" key="3">
    <source>
        <dbReference type="EMBL" id="VDK46237.1"/>
    </source>
</evidence>
<keyword evidence="2" id="KW-0472">Membrane</keyword>
<feature type="region of interest" description="Disordered" evidence="1">
    <location>
        <begin position="108"/>
        <end position="148"/>
    </location>
</feature>
<evidence type="ECO:0000313" key="4">
    <source>
        <dbReference type="Proteomes" id="UP000282613"/>
    </source>
</evidence>
<feature type="region of interest" description="Disordered" evidence="1">
    <location>
        <begin position="48"/>
        <end position="81"/>
    </location>
</feature>
<accession>A0A0R3WG77</accession>
<feature type="compositionally biased region" description="Polar residues" evidence="1">
    <location>
        <begin position="110"/>
        <end position="119"/>
    </location>
</feature>
<protein>
    <submittedName>
        <fullName evidence="3 5">Uncharacterized protein</fullName>
    </submittedName>
</protein>
<proteinExistence type="predicted"/>
<name>A0A0R3WG77_TAEAS</name>
<reference evidence="3 4" key="2">
    <citation type="submission" date="2018-11" db="EMBL/GenBank/DDBJ databases">
        <authorList>
            <consortium name="Pathogen Informatics"/>
        </authorList>
    </citation>
    <scope>NUCLEOTIDE SEQUENCE [LARGE SCALE GENOMIC DNA]</scope>
</reference>
<dbReference type="WBParaSite" id="TASK_0000987001-mRNA-1">
    <property type="protein sequence ID" value="TASK_0000987001-mRNA-1"/>
    <property type="gene ID" value="TASK_0000987001"/>
</dbReference>
<keyword evidence="2" id="KW-0812">Transmembrane</keyword>
<keyword evidence="4" id="KW-1185">Reference proteome</keyword>
<evidence type="ECO:0000256" key="1">
    <source>
        <dbReference type="SAM" id="MobiDB-lite"/>
    </source>
</evidence>
<evidence type="ECO:0000256" key="2">
    <source>
        <dbReference type="SAM" id="Phobius"/>
    </source>
</evidence>
<organism evidence="5">
    <name type="scientific">Taenia asiatica</name>
    <name type="common">Asian tapeworm</name>
    <dbReference type="NCBI Taxonomy" id="60517"/>
    <lineage>
        <taxon>Eukaryota</taxon>
        <taxon>Metazoa</taxon>
        <taxon>Spiralia</taxon>
        <taxon>Lophotrochozoa</taxon>
        <taxon>Platyhelminthes</taxon>
        <taxon>Cestoda</taxon>
        <taxon>Eucestoda</taxon>
        <taxon>Cyclophyllidea</taxon>
        <taxon>Taeniidae</taxon>
        <taxon>Taenia</taxon>
    </lineage>
</organism>
<sequence>MAVRLSPFTAPFLLAHHLLVLYARFFGFCWHLFFVAWTVVDIRGGHVEEEEDEETEKKGEKEDKKEQEEEEEKKKSRGASDMKLMRFQQVLKFFTSPRSRPLHPVELKEATSTGTNYAITTLPDGQRLAEDEEEEEEEEEGEEIGDNVACFYKELMT</sequence>
<gene>
    <name evidence="3" type="ORF">TASK_LOCUS9871</name>
</gene>